<dbReference type="EMBL" id="JACXAF010000008">
    <property type="protein sequence ID" value="MBD1389328.1"/>
    <property type="molecule type" value="Genomic_DNA"/>
</dbReference>
<dbReference type="RefSeq" id="WP_191144427.1">
    <property type="nucleotide sequence ID" value="NZ_JACXAF010000008.1"/>
</dbReference>
<evidence type="ECO:0000256" key="1">
    <source>
        <dbReference type="SAM" id="SignalP"/>
    </source>
</evidence>
<evidence type="ECO:0000313" key="3">
    <source>
        <dbReference type="Proteomes" id="UP000638014"/>
    </source>
</evidence>
<protein>
    <submittedName>
        <fullName evidence="2">Uncharacterized protein</fullName>
    </submittedName>
</protein>
<feature type="chain" id="PRO_5035279145" evidence="1">
    <location>
        <begin position="21"/>
        <end position="191"/>
    </location>
</feature>
<accession>A0A8J6UIW8</accession>
<organism evidence="2 3">
    <name type="scientific">Neiella litorisoli</name>
    <dbReference type="NCBI Taxonomy" id="2771431"/>
    <lineage>
        <taxon>Bacteria</taxon>
        <taxon>Pseudomonadati</taxon>
        <taxon>Pseudomonadota</taxon>
        <taxon>Gammaproteobacteria</taxon>
        <taxon>Alteromonadales</taxon>
        <taxon>Echinimonadaceae</taxon>
        <taxon>Neiella</taxon>
    </lineage>
</organism>
<gene>
    <name evidence="2" type="ORF">IC617_07815</name>
</gene>
<feature type="signal peptide" evidence="1">
    <location>
        <begin position="1"/>
        <end position="20"/>
    </location>
</feature>
<comment type="caution">
    <text evidence="2">The sequence shown here is derived from an EMBL/GenBank/DDBJ whole genome shotgun (WGS) entry which is preliminary data.</text>
</comment>
<keyword evidence="1" id="KW-0732">Signal</keyword>
<proteinExistence type="predicted"/>
<reference evidence="2" key="1">
    <citation type="submission" date="2020-09" db="EMBL/GenBank/DDBJ databases">
        <title>A novel bacterium of genus Neiella, isolated from South China Sea.</title>
        <authorList>
            <person name="Huang H."/>
            <person name="Mo K."/>
            <person name="Hu Y."/>
        </authorList>
    </citation>
    <scope>NUCLEOTIDE SEQUENCE</scope>
    <source>
        <strain evidence="2">HB171785</strain>
    </source>
</reference>
<evidence type="ECO:0000313" key="2">
    <source>
        <dbReference type="EMBL" id="MBD1389328.1"/>
    </source>
</evidence>
<name>A0A8J6UIW8_9GAMM</name>
<dbReference type="AlphaFoldDB" id="A0A8J6UIW8"/>
<keyword evidence="3" id="KW-1185">Reference proteome</keyword>
<dbReference type="Proteomes" id="UP000638014">
    <property type="component" value="Unassembled WGS sequence"/>
</dbReference>
<sequence length="191" mass="21081">MKTKLFAIIMALLFAPQAWSLPELNQATLQSVLDLMADMNQLAEQHPEWDSEESQADFFADDGSGFIAHLKRVGAYDSVNKIAVKHGFDDIQQGFGTFRRAALAGMSLQFEAVGMDFAEFQQSLKQRLDMMKQNGASAEMLAEQEAQLAEFGAIATALEQVPAADKEQMMQHIQWFFSQLEAAGLAGDLGQ</sequence>